<evidence type="ECO:0000256" key="7">
    <source>
        <dbReference type="ARBA" id="ARBA00060685"/>
    </source>
</evidence>
<dbReference type="PANTHER" id="PTHR14359:SF6">
    <property type="entry name" value="PHOSPHOPANTOTHENOYLCYSTEINE DECARBOXYLASE"/>
    <property type="match status" value="1"/>
</dbReference>
<gene>
    <name evidence="10" type="ORF">Pyn_04083</name>
</gene>
<evidence type="ECO:0000256" key="6">
    <source>
        <dbReference type="ARBA" id="ARBA00038350"/>
    </source>
</evidence>
<dbReference type="GO" id="GO:0015937">
    <property type="term" value="P:coenzyme A biosynthetic process"/>
    <property type="evidence" value="ECO:0007669"/>
    <property type="project" value="UniProtKB-KW"/>
</dbReference>
<evidence type="ECO:0000256" key="5">
    <source>
        <dbReference type="ARBA" id="ARBA00022993"/>
    </source>
</evidence>
<dbReference type="GO" id="GO:0071513">
    <property type="term" value="C:phosphopantothenoylcysteine decarboxylase complex"/>
    <property type="evidence" value="ECO:0007669"/>
    <property type="project" value="TreeGrafter"/>
</dbReference>
<keyword evidence="11" id="KW-1185">Reference proteome</keyword>
<dbReference type="EMBL" id="PJQY01001922">
    <property type="protein sequence ID" value="PQP98169.1"/>
    <property type="molecule type" value="Genomic_DNA"/>
</dbReference>
<dbReference type="EC" id="4.1.1.36" evidence="8"/>
<reference evidence="10 11" key="1">
    <citation type="submission" date="2018-02" db="EMBL/GenBank/DDBJ databases">
        <title>Draft genome of wild Prunus yedoensis var. nudiflora.</title>
        <authorList>
            <person name="Baek S."/>
            <person name="Kim J.-H."/>
            <person name="Choi K."/>
            <person name="Kim G.-B."/>
            <person name="Cho A."/>
            <person name="Jang H."/>
            <person name="Shin C.-H."/>
            <person name="Yu H.-J."/>
            <person name="Mun J.-H."/>
        </authorList>
    </citation>
    <scope>NUCLEOTIDE SEQUENCE [LARGE SCALE GENOMIC DNA]</scope>
    <source>
        <strain evidence="11">cv. Jeju island</strain>
        <tissue evidence="10">Leaf</tissue>
    </source>
</reference>
<keyword evidence="4" id="KW-0210">Decarboxylase</keyword>
<evidence type="ECO:0000256" key="2">
    <source>
        <dbReference type="ARBA" id="ARBA00022604"/>
    </source>
</evidence>
<keyword evidence="3" id="KW-0288">FMN</keyword>
<dbReference type="Gene3D" id="3.40.50.1950">
    <property type="entry name" value="Flavin prenyltransferase-like"/>
    <property type="match status" value="2"/>
</dbReference>
<dbReference type="Pfam" id="PF02441">
    <property type="entry name" value="Flavoprotein"/>
    <property type="match status" value="2"/>
</dbReference>
<feature type="domain" description="Flavoprotein" evidence="9">
    <location>
        <begin position="25"/>
        <end position="182"/>
    </location>
</feature>
<organism evidence="10 11">
    <name type="scientific">Prunus yedoensis var. nudiflora</name>
    <dbReference type="NCBI Taxonomy" id="2094558"/>
    <lineage>
        <taxon>Eukaryota</taxon>
        <taxon>Viridiplantae</taxon>
        <taxon>Streptophyta</taxon>
        <taxon>Embryophyta</taxon>
        <taxon>Tracheophyta</taxon>
        <taxon>Spermatophyta</taxon>
        <taxon>Magnoliopsida</taxon>
        <taxon>eudicotyledons</taxon>
        <taxon>Gunneridae</taxon>
        <taxon>Pentapetalae</taxon>
        <taxon>rosids</taxon>
        <taxon>fabids</taxon>
        <taxon>Rosales</taxon>
        <taxon>Rosaceae</taxon>
        <taxon>Amygdaloideae</taxon>
        <taxon>Amygdaleae</taxon>
        <taxon>Prunus</taxon>
    </lineage>
</organism>
<feature type="domain" description="Flavoprotein" evidence="9">
    <location>
        <begin position="210"/>
        <end position="377"/>
    </location>
</feature>
<comment type="cofactor">
    <cofactor evidence="1">
        <name>FMN</name>
        <dbReference type="ChEBI" id="CHEBI:58210"/>
    </cofactor>
</comment>
<keyword evidence="3" id="KW-0285">Flavoprotein</keyword>
<protein>
    <recommendedName>
        <fullName evidence="8">phosphopantothenoylcysteine decarboxylase</fullName>
        <ecNumber evidence="8">4.1.1.36</ecNumber>
    </recommendedName>
</protein>
<dbReference type="InterPro" id="IPR036551">
    <property type="entry name" value="Flavin_trans-like"/>
</dbReference>
<dbReference type="STRING" id="2094558.A0A314XYX6"/>
<dbReference type="SUPFAM" id="SSF52507">
    <property type="entry name" value="Homo-oligomeric flavin-containing Cys decarboxylases, HFCD"/>
    <property type="match status" value="2"/>
</dbReference>
<dbReference type="OrthoDB" id="1532798at2759"/>
<keyword evidence="5" id="KW-0173">Coenzyme A biosynthesis</keyword>
<dbReference type="Proteomes" id="UP000250321">
    <property type="component" value="Unassembled WGS sequence"/>
</dbReference>
<accession>A0A314XYX6</accession>
<comment type="pathway">
    <text evidence="7">Cofactor biosynthesis; coenzyme A biosynthesis; CoA from (R)-pantothenate: step 3/5.</text>
</comment>
<dbReference type="GO" id="GO:0010181">
    <property type="term" value="F:FMN binding"/>
    <property type="evidence" value="ECO:0007669"/>
    <property type="project" value="TreeGrafter"/>
</dbReference>
<dbReference type="PANTHER" id="PTHR14359">
    <property type="entry name" value="HOMO-OLIGOMERIC FLAVIN CONTAINING CYS DECARBOXYLASE FAMILY"/>
    <property type="match status" value="1"/>
</dbReference>
<proteinExistence type="inferred from homology"/>
<evidence type="ECO:0000259" key="9">
    <source>
        <dbReference type="Pfam" id="PF02441"/>
    </source>
</evidence>
<keyword evidence="2" id="KW-0341">Growth regulation</keyword>
<comment type="caution">
    <text evidence="10">The sequence shown here is derived from an EMBL/GenBank/DDBJ whole genome shotgun (WGS) entry which is preliminary data.</text>
</comment>
<evidence type="ECO:0000256" key="4">
    <source>
        <dbReference type="ARBA" id="ARBA00022793"/>
    </source>
</evidence>
<dbReference type="InterPro" id="IPR003382">
    <property type="entry name" value="Flavoprotein"/>
</dbReference>
<name>A0A314XYX6_PRUYE</name>
<dbReference type="GO" id="GO:0004633">
    <property type="term" value="F:phosphopantothenoylcysteine decarboxylase activity"/>
    <property type="evidence" value="ECO:0007669"/>
    <property type="project" value="UniProtKB-EC"/>
</dbReference>
<dbReference type="AlphaFoldDB" id="A0A314XYX6"/>
<evidence type="ECO:0000256" key="3">
    <source>
        <dbReference type="ARBA" id="ARBA00022643"/>
    </source>
</evidence>
<keyword evidence="4" id="KW-0456">Lyase</keyword>
<evidence type="ECO:0000256" key="1">
    <source>
        <dbReference type="ARBA" id="ARBA00001917"/>
    </source>
</evidence>
<evidence type="ECO:0000313" key="11">
    <source>
        <dbReference type="Proteomes" id="UP000250321"/>
    </source>
</evidence>
<evidence type="ECO:0000313" key="10">
    <source>
        <dbReference type="EMBL" id="PQP98169.1"/>
    </source>
</evidence>
<sequence>MACSEPGSSRGSKPIQANDAMRKPRILLAATGSVAALRFGNLCHSFSRWAEVKAVATGGALHFLDRASLPNDVILYTDEDEWSWNHMGDSVLHIELRRWADIMVIAPLSANTLSKIAEGLCDNLLTCLVHAWDYSKPFFVAPAMNTLLWSSPFTERHMMSIDEQGISLVPPISGAMAEPSIIHSTVMACAGPGISPWEPTQADAALSKPRILLAASGSIAATKFAHLCRSFSGWSEVRAVATKASFHFIDRASLSRDVILYTDEDERSRWNTTGDSLLPIELHGWADIMVIAPLSANTLGKIARGLCDNLLSSVVYAWDFSKPLFVAPAMNTLMWNNPFTQRHIRTIKDELRISLILPLTKNGAMAETDEIYGAVRRCLQSRFPRGHVAGI</sequence>
<evidence type="ECO:0000256" key="8">
    <source>
        <dbReference type="ARBA" id="ARBA00066422"/>
    </source>
</evidence>
<comment type="similarity">
    <text evidence="6">Belongs to the HFCD (homooligomeric flavin containing Cys decarboxylase) superfamily.</text>
</comment>